<keyword evidence="2" id="KW-1185">Reference proteome</keyword>
<sequence length="85" mass="9440">MRQFGRLFAFAGAKKLRQIGLCIVADADRANNSIPPDNEAEERSEVEYGSAGVYVCVGLLCWSKKLAVTHCRRTLLAVANKNYTY</sequence>
<dbReference type="Proteomes" id="UP000055048">
    <property type="component" value="Unassembled WGS sequence"/>
</dbReference>
<dbReference type="EMBL" id="JYDJ01000008">
    <property type="protein sequence ID" value="KRX50277.1"/>
    <property type="molecule type" value="Genomic_DNA"/>
</dbReference>
<dbReference type="AlphaFoldDB" id="A0A0V0UGJ2"/>
<reference evidence="1 2" key="1">
    <citation type="submission" date="2015-01" db="EMBL/GenBank/DDBJ databases">
        <title>Evolution of Trichinella species and genotypes.</title>
        <authorList>
            <person name="Korhonen P.K."/>
            <person name="Edoardo P."/>
            <person name="Giuseppe L.R."/>
            <person name="Gasser R.B."/>
        </authorList>
    </citation>
    <scope>NUCLEOTIDE SEQUENCE [LARGE SCALE GENOMIC DNA]</scope>
    <source>
        <strain evidence="1">ISS417</strain>
    </source>
</reference>
<organism evidence="1 2">
    <name type="scientific">Trichinella murrelli</name>
    <dbReference type="NCBI Taxonomy" id="144512"/>
    <lineage>
        <taxon>Eukaryota</taxon>
        <taxon>Metazoa</taxon>
        <taxon>Ecdysozoa</taxon>
        <taxon>Nematoda</taxon>
        <taxon>Enoplea</taxon>
        <taxon>Dorylaimia</taxon>
        <taxon>Trichinellida</taxon>
        <taxon>Trichinellidae</taxon>
        <taxon>Trichinella</taxon>
    </lineage>
</organism>
<gene>
    <name evidence="1" type="ORF">T05_11049</name>
</gene>
<evidence type="ECO:0000313" key="1">
    <source>
        <dbReference type="EMBL" id="KRX50277.1"/>
    </source>
</evidence>
<evidence type="ECO:0000313" key="2">
    <source>
        <dbReference type="Proteomes" id="UP000055048"/>
    </source>
</evidence>
<accession>A0A0V0UGJ2</accession>
<protein>
    <submittedName>
        <fullName evidence="1">Uncharacterized protein</fullName>
    </submittedName>
</protein>
<proteinExistence type="predicted"/>
<comment type="caution">
    <text evidence="1">The sequence shown here is derived from an EMBL/GenBank/DDBJ whole genome shotgun (WGS) entry which is preliminary data.</text>
</comment>
<name>A0A0V0UGJ2_9BILA</name>